<dbReference type="PANTHER" id="PTHR10134">
    <property type="entry name" value="CYTOCHROME B-C1 COMPLEX SUBUNIT RIESKE, MITOCHONDRIAL"/>
    <property type="match status" value="1"/>
</dbReference>
<feature type="domain" description="Rieske" evidence="12">
    <location>
        <begin position="59"/>
        <end position="153"/>
    </location>
</feature>
<dbReference type="Gene3D" id="2.102.10.10">
    <property type="entry name" value="Rieske [2Fe-2S] iron-sulphur domain"/>
    <property type="match status" value="1"/>
</dbReference>
<evidence type="ECO:0000259" key="12">
    <source>
        <dbReference type="PROSITE" id="PS51296"/>
    </source>
</evidence>
<evidence type="ECO:0000313" key="14">
    <source>
        <dbReference type="Proteomes" id="UP001500957"/>
    </source>
</evidence>
<comment type="function">
    <text evidence="1">Iron-sulfur subunit of the cytochrome bc1 complex, an essential component of the respiratory electron transport chain required for ATP synthesis. The bc1 complex catalyzes the oxidation of menaquinol and the reduction of cytochrome c in the respiratory chain. The bc1 complex operates through a Q-cycle mechanism that couples electron transfer to generation of the proton gradient that drives ATP synthesis.</text>
</comment>
<dbReference type="Pfam" id="PF00355">
    <property type="entry name" value="Rieske"/>
    <property type="match status" value="1"/>
</dbReference>
<comment type="cofactor">
    <cofactor evidence="9">
        <name>[2Fe-2S] cluster</name>
        <dbReference type="ChEBI" id="CHEBI:190135"/>
    </cofactor>
</comment>
<feature type="compositionally biased region" description="Low complexity" evidence="10">
    <location>
        <begin position="17"/>
        <end position="26"/>
    </location>
</feature>
<evidence type="ECO:0000256" key="1">
    <source>
        <dbReference type="ARBA" id="ARBA00002494"/>
    </source>
</evidence>
<dbReference type="SUPFAM" id="SSF50022">
    <property type="entry name" value="ISP domain"/>
    <property type="match status" value="1"/>
</dbReference>
<keyword evidence="14" id="KW-1185">Reference proteome</keyword>
<dbReference type="EMBL" id="BAAAHE010000023">
    <property type="protein sequence ID" value="GAA0624118.1"/>
    <property type="molecule type" value="Genomic_DNA"/>
</dbReference>
<keyword evidence="3" id="KW-0001">2Fe-2S</keyword>
<keyword evidence="11" id="KW-0732">Signal</keyword>
<evidence type="ECO:0000256" key="6">
    <source>
        <dbReference type="ARBA" id="ARBA00023014"/>
    </source>
</evidence>
<name>A0ABN1GYZ7_9ACTN</name>
<feature type="signal peptide" evidence="11">
    <location>
        <begin position="1"/>
        <end position="18"/>
    </location>
</feature>
<dbReference type="InterPro" id="IPR036922">
    <property type="entry name" value="Rieske_2Fe-2S_sf"/>
</dbReference>
<dbReference type="InterPro" id="IPR017941">
    <property type="entry name" value="Rieske_2Fe-2S"/>
</dbReference>
<keyword evidence="4" id="KW-0479">Metal-binding</keyword>
<evidence type="ECO:0000256" key="2">
    <source>
        <dbReference type="ARBA" id="ARBA00015816"/>
    </source>
</evidence>
<dbReference type="CDD" id="cd03467">
    <property type="entry name" value="Rieske"/>
    <property type="match status" value="1"/>
</dbReference>
<dbReference type="InterPro" id="IPR014349">
    <property type="entry name" value="Rieske_Fe-S_prot"/>
</dbReference>
<keyword evidence="6" id="KW-0411">Iron-sulfur</keyword>
<feature type="region of interest" description="Disordered" evidence="10">
    <location>
        <begin position="17"/>
        <end position="66"/>
    </location>
</feature>
<gene>
    <name evidence="13" type="ORF">GCM10009547_29070</name>
</gene>
<proteinExistence type="predicted"/>
<evidence type="ECO:0000256" key="7">
    <source>
        <dbReference type="ARBA" id="ARBA00023157"/>
    </source>
</evidence>
<keyword evidence="5" id="KW-0408">Iron</keyword>
<evidence type="ECO:0000313" key="13">
    <source>
        <dbReference type="EMBL" id="GAA0624118.1"/>
    </source>
</evidence>
<evidence type="ECO:0000256" key="8">
    <source>
        <dbReference type="ARBA" id="ARBA00029586"/>
    </source>
</evidence>
<evidence type="ECO:0000256" key="3">
    <source>
        <dbReference type="ARBA" id="ARBA00022714"/>
    </source>
</evidence>
<protein>
    <recommendedName>
        <fullName evidence="2">Cytochrome bc1 complex Rieske iron-sulfur subunit</fullName>
    </recommendedName>
    <alternativeName>
        <fullName evidence="8">Cytochrome bc1 reductase complex subunit QcrA</fullName>
    </alternativeName>
</protein>
<evidence type="ECO:0000256" key="5">
    <source>
        <dbReference type="ARBA" id="ARBA00023004"/>
    </source>
</evidence>
<evidence type="ECO:0000256" key="4">
    <source>
        <dbReference type="ARBA" id="ARBA00022723"/>
    </source>
</evidence>
<accession>A0ABN1GYZ7</accession>
<dbReference type="PRINTS" id="PR00162">
    <property type="entry name" value="RIESKE"/>
</dbReference>
<dbReference type="PROSITE" id="PS51296">
    <property type="entry name" value="RIESKE"/>
    <property type="match status" value="1"/>
</dbReference>
<sequence>MGLAAFTVPMALSSNAVATTEAETATLPKPDPKKKGKKKGAAKGKKGAAKGGKLVKDGDTPIASTEDIPVNSGALFEADEYIITQPKAGQFLGYDSLCTHEGCPVDAFDTPGEMNCSCHGAKFDIKSGKVLDGPAKKPLPKKPIIVEGGQIYKAKKA</sequence>
<feature type="compositionally biased region" description="Basic residues" evidence="10">
    <location>
        <begin position="32"/>
        <end position="48"/>
    </location>
</feature>
<evidence type="ECO:0000256" key="9">
    <source>
        <dbReference type="ARBA" id="ARBA00034078"/>
    </source>
</evidence>
<keyword evidence="7" id="KW-1015">Disulfide bond</keyword>
<dbReference type="Proteomes" id="UP001500957">
    <property type="component" value="Unassembled WGS sequence"/>
</dbReference>
<comment type="caution">
    <text evidence="13">The sequence shown here is derived from an EMBL/GenBank/DDBJ whole genome shotgun (WGS) entry which is preliminary data.</text>
</comment>
<reference evidence="13 14" key="1">
    <citation type="journal article" date="2019" name="Int. J. Syst. Evol. Microbiol.">
        <title>The Global Catalogue of Microorganisms (GCM) 10K type strain sequencing project: providing services to taxonomists for standard genome sequencing and annotation.</title>
        <authorList>
            <consortium name="The Broad Institute Genomics Platform"/>
            <consortium name="The Broad Institute Genome Sequencing Center for Infectious Disease"/>
            <person name="Wu L."/>
            <person name="Ma J."/>
        </authorList>
    </citation>
    <scope>NUCLEOTIDE SEQUENCE [LARGE SCALE GENOMIC DNA]</scope>
    <source>
        <strain evidence="13 14">JCM 10671</strain>
    </source>
</reference>
<organism evidence="13 14">
    <name type="scientific">Sporichthya brevicatena</name>
    <dbReference type="NCBI Taxonomy" id="171442"/>
    <lineage>
        <taxon>Bacteria</taxon>
        <taxon>Bacillati</taxon>
        <taxon>Actinomycetota</taxon>
        <taxon>Actinomycetes</taxon>
        <taxon>Sporichthyales</taxon>
        <taxon>Sporichthyaceae</taxon>
        <taxon>Sporichthya</taxon>
    </lineage>
</organism>
<dbReference type="InterPro" id="IPR005805">
    <property type="entry name" value="Rieske_Fe-S_prot_C"/>
</dbReference>
<evidence type="ECO:0000256" key="11">
    <source>
        <dbReference type="SAM" id="SignalP"/>
    </source>
</evidence>
<evidence type="ECO:0000256" key="10">
    <source>
        <dbReference type="SAM" id="MobiDB-lite"/>
    </source>
</evidence>
<feature type="chain" id="PRO_5046765511" description="Cytochrome bc1 complex Rieske iron-sulfur subunit" evidence="11">
    <location>
        <begin position="19"/>
        <end position="157"/>
    </location>
</feature>